<dbReference type="Proteomes" id="UP000735302">
    <property type="component" value="Unassembled WGS sequence"/>
</dbReference>
<comment type="similarity">
    <text evidence="1">Belongs to the ATP-dependent AMP-binding enzyme family.</text>
</comment>
<evidence type="ECO:0000313" key="3">
    <source>
        <dbReference type="EMBL" id="GFO21992.1"/>
    </source>
</evidence>
<dbReference type="GO" id="GO:0016405">
    <property type="term" value="F:CoA-ligase activity"/>
    <property type="evidence" value="ECO:0007669"/>
    <property type="project" value="TreeGrafter"/>
</dbReference>
<protein>
    <submittedName>
        <fullName evidence="3">Nucleolar pre-ribosomal-associated protein 1-like</fullName>
    </submittedName>
</protein>
<dbReference type="Pfam" id="PF13193">
    <property type="entry name" value="AMP-binding_C"/>
    <property type="match status" value="1"/>
</dbReference>
<proteinExistence type="inferred from homology"/>
<reference evidence="3 4" key="1">
    <citation type="journal article" date="2021" name="Elife">
        <title>Chloroplast acquisition without the gene transfer in kleptoplastic sea slugs, Plakobranchus ocellatus.</title>
        <authorList>
            <person name="Maeda T."/>
            <person name="Takahashi S."/>
            <person name="Yoshida T."/>
            <person name="Shimamura S."/>
            <person name="Takaki Y."/>
            <person name="Nagai Y."/>
            <person name="Toyoda A."/>
            <person name="Suzuki Y."/>
            <person name="Arimoto A."/>
            <person name="Ishii H."/>
            <person name="Satoh N."/>
            <person name="Nishiyama T."/>
            <person name="Hasebe M."/>
            <person name="Maruyama T."/>
            <person name="Minagawa J."/>
            <person name="Obokata J."/>
            <person name="Shigenobu S."/>
        </authorList>
    </citation>
    <scope>NUCLEOTIDE SEQUENCE [LARGE SCALE GENOMIC DNA]</scope>
</reference>
<dbReference type="PANTHER" id="PTHR24096">
    <property type="entry name" value="LONG-CHAIN-FATTY-ACID--COA LIGASE"/>
    <property type="match status" value="1"/>
</dbReference>
<dbReference type="FunFam" id="3.30.300.30:FF:000007">
    <property type="entry name" value="4-coumarate--CoA ligase 2"/>
    <property type="match status" value="1"/>
</dbReference>
<dbReference type="SUPFAM" id="SSF56801">
    <property type="entry name" value="Acetyl-CoA synthetase-like"/>
    <property type="match status" value="1"/>
</dbReference>
<comment type="caution">
    <text evidence="3">The sequence shown here is derived from an EMBL/GenBank/DDBJ whole genome shotgun (WGS) entry which is preliminary data.</text>
</comment>
<dbReference type="InterPro" id="IPR045851">
    <property type="entry name" value="AMP-bd_C_sf"/>
</dbReference>
<dbReference type="AlphaFoldDB" id="A0AAV4BSN1"/>
<keyword evidence="4" id="KW-1185">Reference proteome</keyword>
<organism evidence="3 4">
    <name type="scientific">Plakobranchus ocellatus</name>
    <dbReference type="NCBI Taxonomy" id="259542"/>
    <lineage>
        <taxon>Eukaryota</taxon>
        <taxon>Metazoa</taxon>
        <taxon>Spiralia</taxon>
        <taxon>Lophotrochozoa</taxon>
        <taxon>Mollusca</taxon>
        <taxon>Gastropoda</taxon>
        <taxon>Heterobranchia</taxon>
        <taxon>Euthyneura</taxon>
        <taxon>Panpulmonata</taxon>
        <taxon>Sacoglossa</taxon>
        <taxon>Placobranchoidea</taxon>
        <taxon>Plakobranchidae</taxon>
        <taxon>Plakobranchus</taxon>
    </lineage>
</organism>
<name>A0AAV4BSN1_9GAST</name>
<dbReference type="InterPro" id="IPR025110">
    <property type="entry name" value="AMP-bd_C"/>
</dbReference>
<feature type="domain" description="AMP-binding enzyme C-terminal" evidence="2">
    <location>
        <begin position="22"/>
        <end position="98"/>
    </location>
</feature>
<evidence type="ECO:0000256" key="1">
    <source>
        <dbReference type="ARBA" id="ARBA00006432"/>
    </source>
</evidence>
<dbReference type="PANTHER" id="PTHR24096:SF422">
    <property type="entry name" value="BCDNA.GH02901"/>
    <property type="match status" value="1"/>
</dbReference>
<sequence length="109" mass="11624">MDFSLCGSVGGFGLCEAVAPAELEAVLLSHPAIQDVAIIAVPDQAAGEQPKAFVVARPGSDLSQEQVVSFMEGKVAPFKRLRGGVQFVEVIPKNSSGKILKRIIREKYL</sequence>
<gene>
    <name evidence="3" type="ORF">PoB_004849700</name>
</gene>
<accession>A0AAV4BSN1</accession>
<evidence type="ECO:0000313" key="4">
    <source>
        <dbReference type="Proteomes" id="UP000735302"/>
    </source>
</evidence>
<dbReference type="Gene3D" id="3.30.300.30">
    <property type="match status" value="1"/>
</dbReference>
<evidence type="ECO:0000259" key="2">
    <source>
        <dbReference type="Pfam" id="PF13193"/>
    </source>
</evidence>
<dbReference type="EMBL" id="BLXT01005315">
    <property type="protein sequence ID" value="GFO21992.1"/>
    <property type="molecule type" value="Genomic_DNA"/>
</dbReference>